<keyword evidence="1" id="KW-1133">Transmembrane helix</keyword>
<organism evidence="2 5">
    <name type="scientific">Adineta ricciae</name>
    <name type="common">Rotifer</name>
    <dbReference type="NCBI Taxonomy" id="249248"/>
    <lineage>
        <taxon>Eukaryota</taxon>
        <taxon>Metazoa</taxon>
        <taxon>Spiralia</taxon>
        <taxon>Gnathifera</taxon>
        <taxon>Rotifera</taxon>
        <taxon>Eurotatoria</taxon>
        <taxon>Bdelloidea</taxon>
        <taxon>Adinetida</taxon>
        <taxon>Adinetidae</taxon>
        <taxon>Adineta</taxon>
    </lineage>
</organism>
<dbReference type="Proteomes" id="UP000663828">
    <property type="component" value="Unassembled WGS sequence"/>
</dbReference>
<keyword evidence="1" id="KW-0472">Membrane</keyword>
<keyword evidence="1" id="KW-0812">Transmembrane</keyword>
<evidence type="ECO:0000313" key="4">
    <source>
        <dbReference type="Proteomes" id="UP000663828"/>
    </source>
</evidence>
<dbReference type="OrthoDB" id="426718at2759"/>
<comment type="caution">
    <text evidence="2">The sequence shown here is derived from an EMBL/GenBank/DDBJ whole genome shotgun (WGS) entry which is preliminary data.</text>
</comment>
<dbReference type="EMBL" id="CAJNOR010004285">
    <property type="protein sequence ID" value="CAF1490453.1"/>
    <property type="molecule type" value="Genomic_DNA"/>
</dbReference>
<evidence type="ECO:0000313" key="3">
    <source>
        <dbReference type="EMBL" id="CAF1490453.1"/>
    </source>
</evidence>
<gene>
    <name evidence="2" type="ORF">EDS130_LOCUS1528</name>
    <name evidence="3" type="ORF">XAT740_LOCUS39055</name>
</gene>
<dbReference type="Proteomes" id="UP000663852">
    <property type="component" value="Unassembled WGS sequence"/>
</dbReference>
<dbReference type="EMBL" id="CAJNOJ010000004">
    <property type="protein sequence ID" value="CAF0737772.1"/>
    <property type="molecule type" value="Genomic_DNA"/>
</dbReference>
<proteinExistence type="predicted"/>
<reference evidence="2" key="1">
    <citation type="submission" date="2021-02" db="EMBL/GenBank/DDBJ databases">
        <authorList>
            <person name="Nowell W R."/>
        </authorList>
    </citation>
    <scope>NUCLEOTIDE SEQUENCE</scope>
</reference>
<keyword evidence="4" id="KW-1185">Reference proteome</keyword>
<name>A0A813NRR1_ADIRI</name>
<protein>
    <submittedName>
        <fullName evidence="2">Uncharacterized protein</fullName>
    </submittedName>
</protein>
<evidence type="ECO:0000313" key="2">
    <source>
        <dbReference type="EMBL" id="CAF0737772.1"/>
    </source>
</evidence>
<accession>A0A813NRR1</accession>
<dbReference type="AlphaFoldDB" id="A0A813NRR1"/>
<dbReference type="PANTHER" id="PTHR37490">
    <property type="entry name" value="EXPRESSED PROTEIN"/>
    <property type="match status" value="1"/>
</dbReference>
<dbReference type="InterPro" id="IPR021838">
    <property type="entry name" value="DUF3431"/>
</dbReference>
<feature type="transmembrane region" description="Helical" evidence="1">
    <location>
        <begin position="20"/>
        <end position="39"/>
    </location>
</feature>
<dbReference type="Pfam" id="PF11913">
    <property type="entry name" value="DUF3431"/>
    <property type="match status" value="1"/>
</dbReference>
<dbReference type="PANTHER" id="PTHR37490:SF2">
    <property type="match status" value="1"/>
</dbReference>
<evidence type="ECO:0000256" key="1">
    <source>
        <dbReference type="SAM" id="Phobius"/>
    </source>
</evidence>
<sequence>MKTLSAYLARVQTYLSSVDYRRLIPVVVVAVLLILSYRFRQCQHTSPRFNFSFGQSRNSSDKLTKILVISHYNEDLNWLDLYIGDIIPHIVYTRSTDSLIRHAISVNKGREAVAYLRYIVDHYSNLPSLIAFIHAHRTAWHQTDPSDIVVALRALRWNKYGYMPLTGTTTFAYFQKDSLNLQSVVNFELWTAVLQQELGSPPRSGTKGHCCATFVVRKEEILKHPKQFYSKIIDYIVASKHSDQLTGRTLEYTWQIIFGQPAIVHFKTCDIFYCDEQGRISVKLAEQNL</sequence>
<evidence type="ECO:0000313" key="5">
    <source>
        <dbReference type="Proteomes" id="UP000663852"/>
    </source>
</evidence>